<name>A0A0R1GS23_9LACO</name>
<dbReference type="EMBL" id="AZCZ01000014">
    <property type="protein sequence ID" value="KRK36956.1"/>
    <property type="molecule type" value="Genomic_DNA"/>
</dbReference>
<dbReference type="PATRIC" id="fig|1267003.4.peg.409"/>
<reference evidence="1 2" key="1">
    <citation type="journal article" date="2015" name="Genome Announc.">
        <title>Expanding the biotechnology potential of lactobacilli through comparative genomics of 213 strains and associated genera.</title>
        <authorList>
            <person name="Sun Z."/>
            <person name="Harris H.M."/>
            <person name="McCann A."/>
            <person name="Guo C."/>
            <person name="Argimon S."/>
            <person name="Zhang W."/>
            <person name="Yang X."/>
            <person name="Jeffery I.B."/>
            <person name="Cooney J.C."/>
            <person name="Kagawa T.F."/>
            <person name="Liu W."/>
            <person name="Song Y."/>
            <person name="Salvetti E."/>
            <person name="Wrobel A."/>
            <person name="Rasinkangas P."/>
            <person name="Parkhill J."/>
            <person name="Rea M.C."/>
            <person name="O'Sullivan O."/>
            <person name="Ritari J."/>
            <person name="Douillard F.P."/>
            <person name="Paul Ross R."/>
            <person name="Yang R."/>
            <person name="Briner A.E."/>
            <person name="Felis G.E."/>
            <person name="de Vos W.M."/>
            <person name="Barrangou R."/>
            <person name="Klaenhammer T.R."/>
            <person name="Caufield P.W."/>
            <person name="Cui Y."/>
            <person name="Zhang H."/>
            <person name="O'Toole P.W."/>
        </authorList>
    </citation>
    <scope>NUCLEOTIDE SEQUENCE [LARGE SCALE GENOMIC DNA]</scope>
    <source>
        <strain evidence="1 2">ATCC 53295</strain>
    </source>
</reference>
<dbReference type="Pfam" id="PF08282">
    <property type="entry name" value="Hydrolase_3"/>
    <property type="match status" value="1"/>
</dbReference>
<dbReference type="RefSeq" id="WP_020089161.1">
    <property type="nucleotide sequence ID" value="NZ_AZCZ01000014.1"/>
</dbReference>
<keyword evidence="1" id="KW-0378">Hydrolase</keyword>
<dbReference type="eggNOG" id="COG0561">
    <property type="taxonomic scope" value="Bacteria"/>
</dbReference>
<dbReference type="SFLD" id="SFLDG01140">
    <property type="entry name" value="C2.B:_Phosphomannomutase_and_P"/>
    <property type="match status" value="1"/>
</dbReference>
<dbReference type="OrthoDB" id="9790031at2"/>
<dbReference type="InterPro" id="IPR036412">
    <property type="entry name" value="HAD-like_sf"/>
</dbReference>
<gene>
    <name evidence="1" type="ORF">FD07_GL000374</name>
</gene>
<accession>A0A0R1GS23</accession>
<dbReference type="GO" id="GO:0000287">
    <property type="term" value="F:magnesium ion binding"/>
    <property type="evidence" value="ECO:0007669"/>
    <property type="project" value="TreeGrafter"/>
</dbReference>
<dbReference type="GO" id="GO:0016791">
    <property type="term" value="F:phosphatase activity"/>
    <property type="evidence" value="ECO:0007669"/>
    <property type="project" value="TreeGrafter"/>
</dbReference>
<dbReference type="PROSITE" id="PS01229">
    <property type="entry name" value="COF_2"/>
    <property type="match status" value="1"/>
</dbReference>
<dbReference type="InterPro" id="IPR023214">
    <property type="entry name" value="HAD_sf"/>
</dbReference>
<dbReference type="GO" id="GO:0005829">
    <property type="term" value="C:cytosol"/>
    <property type="evidence" value="ECO:0007669"/>
    <property type="project" value="TreeGrafter"/>
</dbReference>
<dbReference type="InterPro" id="IPR000150">
    <property type="entry name" value="Cof"/>
</dbReference>
<dbReference type="NCBIfam" id="NF007806">
    <property type="entry name" value="PRK10513.1"/>
    <property type="match status" value="1"/>
</dbReference>
<evidence type="ECO:0000313" key="1">
    <source>
        <dbReference type="EMBL" id="KRK36956.1"/>
    </source>
</evidence>
<dbReference type="Gene3D" id="3.40.50.1000">
    <property type="entry name" value="HAD superfamily/HAD-like"/>
    <property type="match status" value="1"/>
</dbReference>
<dbReference type="NCBIfam" id="TIGR01484">
    <property type="entry name" value="HAD-SF-IIB"/>
    <property type="match status" value="1"/>
</dbReference>
<sequence>MTPKLIAVDIDGTLLDPQNTLTVATIAAIQAAVATGIKVVLCTGRPLTGVQPYLNALGLHGDDQYVITYNGGLVQTTTGTVLASNALSYADYVDLEAFARKSRVHFHVVTPKHLYTADRDISRYTVKESQLVHLPLRFREATAMDPQLLMPTAVYIDEVAKIDALRLPATFYQRFYVVRTDPHFIEVMAPQTNKGNALKKLATYLNLPIAAVMALGDQDNDLPMISTAGLGVAMGNANDRVKAAADVTTLTNADDGVAAAIYKYALNPDLA</sequence>
<dbReference type="Gene3D" id="3.30.1240.10">
    <property type="match status" value="1"/>
</dbReference>
<dbReference type="SFLD" id="SFLDS00003">
    <property type="entry name" value="Haloacid_Dehalogenase"/>
    <property type="match status" value="1"/>
</dbReference>
<proteinExistence type="predicted"/>
<dbReference type="NCBIfam" id="TIGR00099">
    <property type="entry name" value="Cof-subfamily"/>
    <property type="match status" value="1"/>
</dbReference>
<protein>
    <submittedName>
        <fullName evidence="1">HAD superfamily hydrolase</fullName>
    </submittedName>
</protein>
<dbReference type="AlphaFoldDB" id="A0A0R1GS23"/>
<evidence type="ECO:0000313" key="2">
    <source>
        <dbReference type="Proteomes" id="UP000051176"/>
    </source>
</evidence>
<dbReference type="Proteomes" id="UP000051176">
    <property type="component" value="Unassembled WGS sequence"/>
</dbReference>
<dbReference type="CDD" id="cd07516">
    <property type="entry name" value="HAD_Pase"/>
    <property type="match status" value="1"/>
</dbReference>
<dbReference type="SFLD" id="SFLDG01144">
    <property type="entry name" value="C2.B.4:_PGP_Like"/>
    <property type="match status" value="1"/>
</dbReference>
<dbReference type="PANTHER" id="PTHR10000:SF8">
    <property type="entry name" value="HAD SUPERFAMILY HYDROLASE-LIKE, TYPE 3"/>
    <property type="match status" value="1"/>
</dbReference>
<dbReference type="PANTHER" id="PTHR10000">
    <property type="entry name" value="PHOSPHOSERINE PHOSPHATASE"/>
    <property type="match status" value="1"/>
</dbReference>
<organism evidence="1 2">
    <name type="scientific">Levilactobacillus parabrevis ATCC 53295</name>
    <dbReference type="NCBI Taxonomy" id="1267003"/>
    <lineage>
        <taxon>Bacteria</taxon>
        <taxon>Bacillati</taxon>
        <taxon>Bacillota</taxon>
        <taxon>Bacilli</taxon>
        <taxon>Lactobacillales</taxon>
        <taxon>Lactobacillaceae</taxon>
        <taxon>Levilactobacillus</taxon>
    </lineage>
</organism>
<dbReference type="InterPro" id="IPR006379">
    <property type="entry name" value="HAD-SF_hydro_IIB"/>
</dbReference>
<dbReference type="STRING" id="357278.IV61_GL000446"/>
<comment type="caution">
    <text evidence="1">The sequence shown here is derived from an EMBL/GenBank/DDBJ whole genome shotgun (WGS) entry which is preliminary data.</text>
</comment>
<dbReference type="SUPFAM" id="SSF56784">
    <property type="entry name" value="HAD-like"/>
    <property type="match status" value="1"/>
</dbReference>
<keyword evidence="2" id="KW-1185">Reference proteome</keyword>